<organism evidence="1 2">
    <name type="scientific">Trachymyrmex septentrionalis</name>
    <dbReference type="NCBI Taxonomy" id="34720"/>
    <lineage>
        <taxon>Eukaryota</taxon>
        <taxon>Metazoa</taxon>
        <taxon>Ecdysozoa</taxon>
        <taxon>Arthropoda</taxon>
        <taxon>Hexapoda</taxon>
        <taxon>Insecta</taxon>
        <taxon>Pterygota</taxon>
        <taxon>Neoptera</taxon>
        <taxon>Endopterygota</taxon>
        <taxon>Hymenoptera</taxon>
        <taxon>Apocrita</taxon>
        <taxon>Aculeata</taxon>
        <taxon>Formicoidea</taxon>
        <taxon>Formicidae</taxon>
        <taxon>Myrmicinae</taxon>
        <taxon>Trachymyrmex</taxon>
    </lineage>
</organism>
<dbReference type="AlphaFoldDB" id="A0A195F862"/>
<reference evidence="1 2" key="1">
    <citation type="submission" date="2016-03" db="EMBL/GenBank/DDBJ databases">
        <title>Trachymyrmex septentrionalis WGS genome.</title>
        <authorList>
            <person name="Nygaard S."/>
            <person name="Hu H."/>
            <person name="Boomsma J."/>
            <person name="Zhang G."/>
        </authorList>
    </citation>
    <scope>NUCLEOTIDE SEQUENCE [LARGE SCALE GENOMIC DNA]</scope>
    <source>
        <strain evidence="1">Tsep2-gDNA-1</strain>
        <tissue evidence="1">Whole body</tissue>
    </source>
</reference>
<evidence type="ECO:0000313" key="1">
    <source>
        <dbReference type="EMBL" id="KYN36377.1"/>
    </source>
</evidence>
<accession>A0A195F862</accession>
<protein>
    <submittedName>
        <fullName evidence="1">Uncharacterized protein</fullName>
    </submittedName>
</protein>
<dbReference type="Proteomes" id="UP000078541">
    <property type="component" value="Unassembled WGS sequence"/>
</dbReference>
<proteinExistence type="predicted"/>
<gene>
    <name evidence="1" type="ORF">ALC56_09337</name>
</gene>
<evidence type="ECO:0000313" key="2">
    <source>
        <dbReference type="Proteomes" id="UP000078541"/>
    </source>
</evidence>
<keyword evidence="2" id="KW-1185">Reference proteome</keyword>
<sequence length="54" mass="5745">MGVPPLSDPLTAVGVEAPALTANVSHIPGFKPVLRRFPQNRQKLSCEAGGLSRY</sequence>
<dbReference type="EMBL" id="KQ981744">
    <property type="protein sequence ID" value="KYN36377.1"/>
    <property type="molecule type" value="Genomic_DNA"/>
</dbReference>
<name>A0A195F862_9HYME</name>